<dbReference type="AlphaFoldDB" id="A0A5E8HF87"/>
<evidence type="ECO:0000313" key="5">
    <source>
        <dbReference type="Proteomes" id="UP000013996"/>
    </source>
</evidence>
<comment type="caution">
    <text evidence="4">The sequence shown here is derived from an EMBL/GenBank/DDBJ whole genome shotgun (WGS) entry which is preliminary data.</text>
</comment>
<comment type="caution">
    <text evidence="1">Lacks conserved residue(s) required for the propagation of feature annotation.</text>
</comment>
<dbReference type="RefSeq" id="WP_015676972.1">
    <property type="nucleotide sequence ID" value="NZ_AOGX02000015.1"/>
</dbReference>
<dbReference type="GO" id="GO:0000160">
    <property type="term" value="P:phosphorelay signal transduction system"/>
    <property type="evidence" value="ECO:0007669"/>
    <property type="project" value="InterPro"/>
</dbReference>
<gene>
    <name evidence="4" type="ORF">LEP1GSC202_1175</name>
</gene>
<dbReference type="Proteomes" id="UP000013996">
    <property type="component" value="Unassembled WGS sequence"/>
</dbReference>
<name>A0A5E8HF87_9LEPT</name>
<dbReference type="InterPro" id="IPR001789">
    <property type="entry name" value="Sig_transdc_resp-reg_receiver"/>
</dbReference>
<feature type="domain" description="Response regulatory" evidence="3">
    <location>
        <begin position="3"/>
        <end position="119"/>
    </location>
</feature>
<sequence length="325" mass="37626">MHFIMAIENDPNSSQDLENIFLGLRQRVVITKFSVTVQEYVKSSNPDIILMGLTFKDKKELEFILELRRDVITHNIPILAMIPKEENNFITNHKKLGFTDYMIKPLAKQALLDRIQSHIEEYKFSESSKTRDNVSFVVVDRGHGRVLFQCRANLKRYVFPEFKKIFTINFLKSIQAERICFDVRVVPELGKDEVEVFERVMKIFQNHDKIIFIAGRHMGAFIEHAKDDERMLVFMAPNEFDEYVKMEELKKEEQRKKEKKEKFAKDSNKEASQSPSVPPTNLGDVKVEIGPTSLTPSPSTEVNPAETSQTTANEIKNNIKDTNPI</sequence>
<accession>A0A5E8HF87</accession>
<dbReference type="PROSITE" id="PS50110">
    <property type="entry name" value="RESPONSE_REGULATORY"/>
    <property type="match status" value="1"/>
</dbReference>
<evidence type="ECO:0000259" key="3">
    <source>
        <dbReference type="PROSITE" id="PS50110"/>
    </source>
</evidence>
<reference evidence="4 5" key="1">
    <citation type="submission" date="2013-04" db="EMBL/GenBank/DDBJ databases">
        <authorList>
            <person name="Harkins D.M."/>
            <person name="Durkin A.S."/>
            <person name="Brinkac L.M."/>
            <person name="Haft D.H."/>
            <person name="Selengut J.D."/>
            <person name="Sanka R."/>
            <person name="DePew J."/>
            <person name="Purushe J."/>
            <person name="Hartskeerl R.A."/>
            <person name="Ahmed A."/>
            <person name="van der Linden H."/>
            <person name="Goris M.G.A."/>
            <person name="Vinetz J.M."/>
            <person name="Sutton G.G."/>
            <person name="Nierman W.C."/>
            <person name="Fouts D.E."/>
        </authorList>
    </citation>
    <scope>NUCLEOTIDE SEQUENCE [LARGE SCALE GENOMIC DNA]</scope>
    <source>
        <strain evidence="4 5">Sao Paulo</strain>
    </source>
</reference>
<protein>
    <submittedName>
        <fullName evidence="4">Response regulator receiver domain protein</fullName>
    </submittedName>
</protein>
<dbReference type="Gene3D" id="3.40.50.2300">
    <property type="match status" value="1"/>
</dbReference>
<feature type="compositionally biased region" description="Polar residues" evidence="2">
    <location>
        <begin position="292"/>
        <end position="325"/>
    </location>
</feature>
<feature type="compositionally biased region" description="Basic and acidic residues" evidence="2">
    <location>
        <begin position="255"/>
        <end position="269"/>
    </location>
</feature>
<evidence type="ECO:0000313" key="4">
    <source>
        <dbReference type="EMBL" id="EOQ89393.1"/>
    </source>
</evidence>
<organism evidence="4 5">
    <name type="scientific">Leptospira yanagawae serovar Saopaulo str. Sao Paulo = ATCC 700523</name>
    <dbReference type="NCBI Taxonomy" id="1249483"/>
    <lineage>
        <taxon>Bacteria</taxon>
        <taxon>Pseudomonadati</taxon>
        <taxon>Spirochaetota</taxon>
        <taxon>Spirochaetia</taxon>
        <taxon>Leptospirales</taxon>
        <taxon>Leptospiraceae</taxon>
        <taxon>Leptospira</taxon>
    </lineage>
</organism>
<evidence type="ECO:0000256" key="1">
    <source>
        <dbReference type="PROSITE-ProRule" id="PRU00169"/>
    </source>
</evidence>
<dbReference type="SUPFAM" id="SSF52172">
    <property type="entry name" value="CheY-like"/>
    <property type="match status" value="1"/>
</dbReference>
<proteinExistence type="predicted"/>
<feature type="region of interest" description="Disordered" evidence="2">
    <location>
        <begin position="255"/>
        <end position="325"/>
    </location>
</feature>
<evidence type="ECO:0000256" key="2">
    <source>
        <dbReference type="SAM" id="MobiDB-lite"/>
    </source>
</evidence>
<dbReference type="STRING" id="1249483.LEP1GSC202_1175"/>
<dbReference type="InterPro" id="IPR011006">
    <property type="entry name" value="CheY-like_superfamily"/>
</dbReference>
<dbReference type="EMBL" id="AOGX02000015">
    <property type="protein sequence ID" value="EOQ89393.1"/>
    <property type="molecule type" value="Genomic_DNA"/>
</dbReference>